<accession>A0ABD0T749</accession>
<feature type="domain" description="FLYWCH-type" evidence="4">
    <location>
        <begin position="9"/>
        <end position="77"/>
    </location>
</feature>
<reference evidence="6 7" key="1">
    <citation type="submission" date="2024-06" db="EMBL/GenBank/DDBJ databases">
        <title>A chromosome-level genome assembly of beet webworm, Loxostege sticticalis.</title>
        <authorList>
            <person name="Zhang Y."/>
        </authorList>
    </citation>
    <scope>NUCLEOTIDE SEQUENCE [LARGE SCALE GENOMIC DNA]</scope>
    <source>
        <strain evidence="6">AQ028</strain>
        <tissue evidence="6">Male pupae</tissue>
    </source>
</reference>
<gene>
    <name evidence="6" type="ORF">ABMA28_017160</name>
</gene>
<dbReference type="Pfam" id="PF10551">
    <property type="entry name" value="MULE"/>
    <property type="match status" value="1"/>
</dbReference>
<keyword evidence="3" id="KW-0862">Zinc</keyword>
<dbReference type="Pfam" id="PF04500">
    <property type="entry name" value="FLYWCH"/>
    <property type="match status" value="1"/>
</dbReference>
<dbReference type="Gene3D" id="2.20.25.240">
    <property type="match status" value="1"/>
</dbReference>
<proteinExistence type="predicted"/>
<dbReference type="InterPro" id="IPR018289">
    <property type="entry name" value="MULE_transposase_dom"/>
</dbReference>
<feature type="domain" description="MULE transposase" evidence="5">
    <location>
        <begin position="195"/>
        <end position="291"/>
    </location>
</feature>
<evidence type="ECO:0000256" key="1">
    <source>
        <dbReference type="ARBA" id="ARBA00022723"/>
    </source>
</evidence>
<keyword evidence="1" id="KW-0479">Metal-binding</keyword>
<organism evidence="6 7">
    <name type="scientific">Loxostege sticticalis</name>
    <name type="common">Beet webworm moth</name>
    <dbReference type="NCBI Taxonomy" id="481309"/>
    <lineage>
        <taxon>Eukaryota</taxon>
        <taxon>Metazoa</taxon>
        <taxon>Ecdysozoa</taxon>
        <taxon>Arthropoda</taxon>
        <taxon>Hexapoda</taxon>
        <taxon>Insecta</taxon>
        <taxon>Pterygota</taxon>
        <taxon>Neoptera</taxon>
        <taxon>Endopterygota</taxon>
        <taxon>Lepidoptera</taxon>
        <taxon>Glossata</taxon>
        <taxon>Ditrysia</taxon>
        <taxon>Pyraloidea</taxon>
        <taxon>Crambidae</taxon>
        <taxon>Pyraustinae</taxon>
        <taxon>Loxostege</taxon>
    </lineage>
</organism>
<sequence>MSQQLLCEFFKSKKGALKLYINGYTYDKNRVKDNRFYWLCETRYDKIYKCNSSVITTVNENNSETHVVIKNPGPHNHEANPMRKKLADFCDTIKKEASVGKKACQVLQDNLASTSSEVREYLPTKSALKQIIYRTKKKSDLPSEPSDINFQIDEKYVKLLGNHFIIKDHIYDENKRIILLSSFKMMNLLSTARYWIMDGTFKVAPSIFHQLYTIHGNINDENKTFPLLFCLSSNKDKRSYQLMFELIMEYGTENNLDMTPKVCILDFEKAAILSLRANFENVLLHGCLFHLGQIIYRKIQSSGLVNKYSTNQEFNIEMKCLLALSYLSPDNIPIYFNEILSDLQDEDSKTIYDWFEANYVSGTVTSQPKYNPEFWSCYVVNSKNIPRTQNSAESWHHHINQIINKKTPGFYHLVSELIKETIINDTEIEKLLNGEPPEKKKKKYIVKEKRIERILQKKESLSKKNFIKEIAKNLKLHECKQAGMHACNMPACCMHAASKHTCSKQACMYVSMQACMQASRHACKQAGMHASKQACMQASRHACNKQACMQKASRHANKRHALGFPRLRRCGNSSLVALA</sequence>
<evidence type="ECO:0000259" key="4">
    <source>
        <dbReference type="Pfam" id="PF04500"/>
    </source>
</evidence>
<dbReference type="AlphaFoldDB" id="A0ABD0T749"/>
<name>A0ABD0T749_LOXSC</name>
<dbReference type="PANTHER" id="PTHR47160:SF10">
    <property type="entry name" value="MULE TRANSPOSASE DOMAIN-CONTAINING PROTEIN"/>
    <property type="match status" value="1"/>
</dbReference>
<evidence type="ECO:0008006" key="8">
    <source>
        <dbReference type="Google" id="ProtNLM"/>
    </source>
</evidence>
<evidence type="ECO:0000313" key="7">
    <source>
        <dbReference type="Proteomes" id="UP001549921"/>
    </source>
</evidence>
<evidence type="ECO:0000313" key="6">
    <source>
        <dbReference type="EMBL" id="KAL0839192.1"/>
    </source>
</evidence>
<dbReference type="Proteomes" id="UP001549921">
    <property type="component" value="Unassembled WGS sequence"/>
</dbReference>
<dbReference type="PANTHER" id="PTHR47160">
    <property type="entry name" value="PUTATIVE-RELATED"/>
    <property type="match status" value="1"/>
</dbReference>
<dbReference type="InterPro" id="IPR007588">
    <property type="entry name" value="Znf_FLYWCH"/>
</dbReference>
<dbReference type="EMBL" id="JBEDNZ010000009">
    <property type="protein sequence ID" value="KAL0839192.1"/>
    <property type="molecule type" value="Genomic_DNA"/>
</dbReference>
<evidence type="ECO:0000256" key="2">
    <source>
        <dbReference type="ARBA" id="ARBA00022771"/>
    </source>
</evidence>
<dbReference type="GO" id="GO:0008270">
    <property type="term" value="F:zinc ion binding"/>
    <property type="evidence" value="ECO:0007669"/>
    <property type="project" value="UniProtKB-KW"/>
</dbReference>
<protein>
    <recommendedName>
        <fullName evidence="8">MULE transposase domain-containing protein</fullName>
    </recommendedName>
</protein>
<comment type="caution">
    <text evidence="6">The sequence shown here is derived from an EMBL/GenBank/DDBJ whole genome shotgun (WGS) entry which is preliminary data.</text>
</comment>
<evidence type="ECO:0000256" key="3">
    <source>
        <dbReference type="ARBA" id="ARBA00022833"/>
    </source>
</evidence>
<evidence type="ECO:0000259" key="5">
    <source>
        <dbReference type="Pfam" id="PF10551"/>
    </source>
</evidence>
<keyword evidence="2" id="KW-0863">Zinc-finger</keyword>